<dbReference type="GO" id="GO:0005576">
    <property type="term" value="C:extracellular region"/>
    <property type="evidence" value="ECO:0007669"/>
    <property type="project" value="UniProtKB-SubCell"/>
</dbReference>
<keyword evidence="3" id="KW-1015">Disulfide bond</keyword>
<dbReference type="SMART" id="SM00020">
    <property type="entry name" value="Tryp_SPc"/>
    <property type="match status" value="1"/>
</dbReference>
<organism evidence="7 8">
    <name type="scientific">Hyalella azteca</name>
    <name type="common">Amphipod</name>
    <dbReference type="NCBI Taxonomy" id="294128"/>
    <lineage>
        <taxon>Eukaryota</taxon>
        <taxon>Metazoa</taxon>
        <taxon>Ecdysozoa</taxon>
        <taxon>Arthropoda</taxon>
        <taxon>Crustacea</taxon>
        <taxon>Multicrustacea</taxon>
        <taxon>Malacostraca</taxon>
        <taxon>Eumalacostraca</taxon>
        <taxon>Peracarida</taxon>
        <taxon>Amphipoda</taxon>
        <taxon>Senticaudata</taxon>
        <taxon>Talitrida</taxon>
        <taxon>Talitroidea</taxon>
        <taxon>Hyalellidae</taxon>
        <taxon>Hyalella</taxon>
    </lineage>
</organism>
<dbReference type="InterPro" id="IPR001254">
    <property type="entry name" value="Trypsin_dom"/>
</dbReference>
<keyword evidence="5" id="KW-0732">Signal</keyword>
<dbReference type="OMA" id="ICGASIY"/>
<dbReference type="OrthoDB" id="10059102at2759"/>
<dbReference type="RefSeq" id="XP_018007748.1">
    <property type="nucleotide sequence ID" value="XM_018152259.2"/>
</dbReference>
<keyword evidence="4" id="KW-0645">Protease</keyword>
<reference evidence="8" key="1">
    <citation type="submission" date="2025-08" db="UniProtKB">
        <authorList>
            <consortium name="RefSeq"/>
        </authorList>
    </citation>
    <scope>IDENTIFICATION</scope>
    <source>
        <tissue evidence="8">Whole organism</tissue>
    </source>
</reference>
<dbReference type="PROSITE" id="PS00134">
    <property type="entry name" value="TRYPSIN_HIS"/>
    <property type="match status" value="1"/>
</dbReference>
<dbReference type="FunFam" id="2.40.10.10:FF:000038">
    <property type="entry name" value="Serine protease"/>
    <property type="match status" value="1"/>
</dbReference>
<feature type="signal peptide" evidence="5">
    <location>
        <begin position="1"/>
        <end position="18"/>
    </location>
</feature>
<dbReference type="Gene3D" id="2.40.10.10">
    <property type="entry name" value="Trypsin-like serine proteases"/>
    <property type="match status" value="2"/>
</dbReference>
<dbReference type="PROSITE" id="PS00135">
    <property type="entry name" value="TRYPSIN_SER"/>
    <property type="match status" value="1"/>
</dbReference>
<dbReference type="PANTHER" id="PTHR24252:SF7">
    <property type="entry name" value="HYALIN"/>
    <property type="match status" value="1"/>
</dbReference>
<evidence type="ECO:0000256" key="3">
    <source>
        <dbReference type="ARBA" id="ARBA00023157"/>
    </source>
</evidence>
<evidence type="ECO:0000259" key="6">
    <source>
        <dbReference type="PROSITE" id="PS50240"/>
    </source>
</evidence>
<evidence type="ECO:0000313" key="8">
    <source>
        <dbReference type="RefSeq" id="XP_018007748.1"/>
    </source>
</evidence>
<dbReference type="CDD" id="cd00190">
    <property type="entry name" value="Tryp_SPc"/>
    <property type="match status" value="1"/>
</dbReference>
<gene>
    <name evidence="8" type="primary">LOC108665503</name>
</gene>
<keyword evidence="4" id="KW-0378">Hydrolase</keyword>
<dbReference type="InterPro" id="IPR009003">
    <property type="entry name" value="Peptidase_S1_PA"/>
</dbReference>
<evidence type="ECO:0000256" key="1">
    <source>
        <dbReference type="ARBA" id="ARBA00004613"/>
    </source>
</evidence>
<dbReference type="InterPro" id="IPR001314">
    <property type="entry name" value="Peptidase_S1A"/>
</dbReference>
<accession>A0A8B7N2U3</accession>
<keyword evidence="2" id="KW-0964">Secreted</keyword>
<evidence type="ECO:0000256" key="5">
    <source>
        <dbReference type="SAM" id="SignalP"/>
    </source>
</evidence>
<evidence type="ECO:0000313" key="7">
    <source>
        <dbReference type="Proteomes" id="UP000694843"/>
    </source>
</evidence>
<protein>
    <submittedName>
        <fullName evidence="8">Trypsin-1-like</fullName>
    </submittedName>
</protein>
<dbReference type="GO" id="GO:0004252">
    <property type="term" value="F:serine-type endopeptidase activity"/>
    <property type="evidence" value="ECO:0007669"/>
    <property type="project" value="InterPro"/>
</dbReference>
<dbReference type="Proteomes" id="UP000694843">
    <property type="component" value="Unplaced"/>
</dbReference>
<dbReference type="GO" id="GO:0006508">
    <property type="term" value="P:proteolysis"/>
    <property type="evidence" value="ECO:0007669"/>
    <property type="project" value="UniProtKB-KW"/>
</dbReference>
<dbReference type="KEGG" id="hazt:108665503"/>
<dbReference type="GeneID" id="108665503"/>
<name>A0A8B7N2U3_HYAAZ</name>
<dbReference type="InterPro" id="IPR018114">
    <property type="entry name" value="TRYPSIN_HIS"/>
</dbReference>
<dbReference type="SUPFAM" id="SSF50494">
    <property type="entry name" value="Trypsin-like serine proteases"/>
    <property type="match status" value="1"/>
</dbReference>
<comment type="subcellular location">
    <subcellularLocation>
        <location evidence="1">Secreted</location>
    </subcellularLocation>
</comment>
<proteinExistence type="predicted"/>
<feature type="chain" id="PRO_5034049377" evidence="5">
    <location>
        <begin position="19"/>
        <end position="262"/>
    </location>
</feature>
<sequence length="262" mass="27943">MVIMKLLSLCLLVASALAAPSTIPRFRRGHSRIVGGTDARPGQFPFQLSFQDTAFGSNFHFCGAIVYTPDTMITAGHCVDGENYDNPQNLRIVAGDYNLASDDGTEQARDVTQIILHEGYDYSSFENDIALLKVGVALTFNKYVSGVTLPAQGQSFTGNAFVSGWGTLSSGGPTPDTLQYVSVPIVSDNACRDSYGALEIFDSIVCAGEAGKDSCQGDSGGPMTCGDYLCGIVSWGRGCAEPDYPGVYTEVSYFVDWILTNA</sequence>
<evidence type="ECO:0000256" key="2">
    <source>
        <dbReference type="ARBA" id="ARBA00022525"/>
    </source>
</evidence>
<dbReference type="InterPro" id="IPR033116">
    <property type="entry name" value="TRYPSIN_SER"/>
</dbReference>
<dbReference type="InterPro" id="IPR043504">
    <property type="entry name" value="Peptidase_S1_PA_chymotrypsin"/>
</dbReference>
<feature type="domain" description="Peptidase S1" evidence="6">
    <location>
        <begin position="33"/>
        <end position="262"/>
    </location>
</feature>
<dbReference type="PROSITE" id="PS50240">
    <property type="entry name" value="TRYPSIN_DOM"/>
    <property type="match status" value="1"/>
</dbReference>
<dbReference type="Pfam" id="PF00089">
    <property type="entry name" value="Trypsin"/>
    <property type="match status" value="1"/>
</dbReference>
<dbReference type="AlphaFoldDB" id="A0A8B7N2U3"/>
<dbReference type="PRINTS" id="PR00722">
    <property type="entry name" value="CHYMOTRYPSIN"/>
</dbReference>
<keyword evidence="4" id="KW-0720">Serine protease</keyword>
<keyword evidence="7" id="KW-1185">Reference proteome</keyword>
<evidence type="ECO:0000256" key="4">
    <source>
        <dbReference type="RuleBase" id="RU363034"/>
    </source>
</evidence>
<dbReference type="PANTHER" id="PTHR24252">
    <property type="entry name" value="ACROSIN-RELATED"/>
    <property type="match status" value="1"/>
</dbReference>